<feature type="binding site" evidence="7">
    <location>
        <begin position="121"/>
        <end position="123"/>
    </location>
    <ligand>
        <name>NAD(+)</name>
        <dbReference type="ChEBI" id="CHEBI:57540"/>
    </ligand>
</feature>
<dbReference type="NCBIfam" id="TIGR01771">
    <property type="entry name" value="L-LDH-NAD"/>
    <property type="match status" value="1"/>
</dbReference>
<reference evidence="12 13" key="1">
    <citation type="journal article" date="2015" name="J. Biotechnol.">
        <title>Complete genome sequence of Paenibacillus beijingensis 7188(T) (=DSM 24997(T)), a novel rhizobacterium from jujube garden soil.</title>
        <authorList>
            <person name="Kwak Y."/>
            <person name="Shin J.H."/>
        </authorList>
    </citation>
    <scope>NUCLEOTIDE SEQUENCE [LARGE SCALE GENOMIC DNA]</scope>
    <source>
        <strain evidence="12 13">DSM 24997</strain>
    </source>
</reference>
<dbReference type="Pfam" id="PF02866">
    <property type="entry name" value="Ldh_1_C"/>
    <property type="match status" value="1"/>
</dbReference>
<evidence type="ECO:0000256" key="3">
    <source>
        <dbReference type="ARBA" id="ARBA00012967"/>
    </source>
</evidence>
<keyword evidence="7" id="KW-0963">Cytoplasm</keyword>
<dbReference type="PROSITE" id="PS51257">
    <property type="entry name" value="PROKAR_LIPOPROTEIN"/>
    <property type="match status" value="1"/>
</dbReference>
<dbReference type="PANTHER" id="PTHR43128:SF16">
    <property type="entry name" value="L-LACTATE DEHYDROGENASE"/>
    <property type="match status" value="1"/>
</dbReference>
<dbReference type="InterPro" id="IPR001557">
    <property type="entry name" value="L-lactate/malate_DH"/>
</dbReference>
<dbReference type="SUPFAM" id="SSF56327">
    <property type="entry name" value="LDH C-terminal domain-like"/>
    <property type="match status" value="1"/>
</dbReference>
<feature type="binding site" evidence="7">
    <location>
        <position position="42"/>
    </location>
    <ligand>
        <name>NAD(+)</name>
        <dbReference type="ChEBI" id="CHEBI:57540"/>
    </ligand>
</feature>
<evidence type="ECO:0000256" key="7">
    <source>
        <dbReference type="HAMAP-Rule" id="MF_00488"/>
    </source>
</evidence>
<dbReference type="STRING" id="1126833.VN24_08570"/>
<evidence type="ECO:0000256" key="4">
    <source>
        <dbReference type="ARBA" id="ARBA00023002"/>
    </source>
</evidence>
<keyword evidence="5 7" id="KW-0520">NAD</keyword>
<feature type="active site" description="Proton acceptor" evidence="7 8">
    <location>
        <position position="178"/>
    </location>
</feature>
<dbReference type="PATRIC" id="fig|1126833.4.peg.1890"/>
<dbReference type="CDD" id="cd05291">
    <property type="entry name" value="HicDH_like"/>
    <property type="match status" value="1"/>
</dbReference>
<accession>A0A0D5NI40</accession>
<dbReference type="Gene3D" id="3.40.50.720">
    <property type="entry name" value="NAD(P)-binding Rossmann-like Domain"/>
    <property type="match status" value="1"/>
</dbReference>
<feature type="binding site" evidence="7">
    <location>
        <position position="16"/>
    </location>
    <ligand>
        <name>NAD(+)</name>
        <dbReference type="ChEBI" id="CHEBI:57540"/>
    </ligand>
</feature>
<dbReference type="PRINTS" id="PR00086">
    <property type="entry name" value="LLDHDRGNASE"/>
</dbReference>
<evidence type="ECO:0000256" key="9">
    <source>
        <dbReference type="PIRSR" id="PIRSR000102-3"/>
    </source>
</evidence>
<feature type="binding site" evidence="7">
    <location>
        <position position="68"/>
    </location>
    <ligand>
        <name>NAD(+)</name>
        <dbReference type="ChEBI" id="CHEBI:57540"/>
    </ligand>
</feature>
<dbReference type="InterPro" id="IPR001236">
    <property type="entry name" value="Lactate/malate_DH_N"/>
</dbReference>
<evidence type="ECO:0000313" key="13">
    <source>
        <dbReference type="Proteomes" id="UP000032633"/>
    </source>
</evidence>
<evidence type="ECO:0000259" key="11">
    <source>
        <dbReference type="Pfam" id="PF02866"/>
    </source>
</evidence>
<comment type="function">
    <text evidence="7">Catalyzes the conversion of lactate to pyruvate.</text>
</comment>
<dbReference type="Gene3D" id="3.90.110.10">
    <property type="entry name" value="Lactate dehydrogenase/glycoside hydrolase, family 4, C-terminal"/>
    <property type="match status" value="1"/>
</dbReference>
<keyword evidence="13" id="KW-1185">Reference proteome</keyword>
<dbReference type="PIRSF" id="PIRSF000102">
    <property type="entry name" value="Lac_mal_DH"/>
    <property type="match status" value="1"/>
</dbReference>
<dbReference type="PANTHER" id="PTHR43128">
    <property type="entry name" value="L-2-HYDROXYCARBOXYLATE DEHYDROGENASE (NAD(P)(+))"/>
    <property type="match status" value="1"/>
</dbReference>
<feature type="binding site" evidence="7">
    <location>
        <position position="233"/>
    </location>
    <ligand>
        <name>substrate</name>
    </ligand>
</feature>
<evidence type="ECO:0000256" key="6">
    <source>
        <dbReference type="ARBA" id="ARBA00049258"/>
    </source>
</evidence>
<dbReference type="RefSeq" id="WP_045670055.1">
    <property type="nucleotide sequence ID" value="NZ_CP011058.1"/>
</dbReference>
<feature type="binding site" evidence="9">
    <location>
        <begin position="12"/>
        <end position="17"/>
    </location>
    <ligand>
        <name>NAD(+)</name>
        <dbReference type="ChEBI" id="CHEBI:57540"/>
    </ligand>
</feature>
<feature type="domain" description="Lactate/malate dehydrogenase N-terminal" evidence="10">
    <location>
        <begin position="7"/>
        <end position="145"/>
    </location>
</feature>
<dbReference type="GO" id="GO:0006089">
    <property type="term" value="P:lactate metabolic process"/>
    <property type="evidence" value="ECO:0007669"/>
    <property type="project" value="TreeGrafter"/>
</dbReference>
<comment type="subunit">
    <text evidence="7">Homotetramer.</text>
</comment>
<dbReference type="KEGG" id="pbj:VN24_08570"/>
<evidence type="ECO:0000256" key="5">
    <source>
        <dbReference type="ARBA" id="ARBA00023027"/>
    </source>
</evidence>
<evidence type="ECO:0000256" key="8">
    <source>
        <dbReference type="PIRSR" id="PIRSR000102-1"/>
    </source>
</evidence>
<dbReference type="InterPro" id="IPR015955">
    <property type="entry name" value="Lactate_DH/Glyco_Ohase_4_C"/>
</dbReference>
<comment type="similarity">
    <text evidence="2 7">Belongs to the LDH/MDH superfamily. LDH family.</text>
</comment>
<dbReference type="GO" id="GO:0005737">
    <property type="term" value="C:cytoplasm"/>
    <property type="evidence" value="ECO:0007669"/>
    <property type="project" value="UniProtKB-SubCell"/>
</dbReference>
<dbReference type="SUPFAM" id="SSF51735">
    <property type="entry name" value="NAD(P)-binding Rossmann-fold domains"/>
    <property type="match status" value="1"/>
</dbReference>
<dbReference type="AlphaFoldDB" id="A0A0D5NI40"/>
<dbReference type="Proteomes" id="UP000032633">
    <property type="component" value="Chromosome"/>
</dbReference>
<comment type="catalytic activity">
    <reaction evidence="6 7">
        <text>(S)-lactate + NAD(+) = pyruvate + NADH + H(+)</text>
        <dbReference type="Rhea" id="RHEA:23444"/>
        <dbReference type="ChEBI" id="CHEBI:15361"/>
        <dbReference type="ChEBI" id="CHEBI:15378"/>
        <dbReference type="ChEBI" id="CHEBI:16651"/>
        <dbReference type="ChEBI" id="CHEBI:57540"/>
        <dbReference type="ChEBI" id="CHEBI:57945"/>
        <dbReference type="EC" id="1.1.1.27"/>
    </reaction>
</comment>
<dbReference type="EC" id="1.1.1.27" evidence="3 7"/>
<evidence type="ECO:0000256" key="1">
    <source>
        <dbReference type="ARBA" id="ARBA00004843"/>
    </source>
</evidence>
<dbReference type="GO" id="GO:0004459">
    <property type="term" value="F:L-lactate dehydrogenase (NAD+) activity"/>
    <property type="evidence" value="ECO:0007669"/>
    <property type="project" value="UniProtKB-UniRule"/>
</dbReference>
<reference evidence="13" key="2">
    <citation type="submission" date="2015-03" db="EMBL/GenBank/DDBJ databases">
        <title>Genome sequence of Paenibacillus beijingensis strain DSM 24997T.</title>
        <authorList>
            <person name="Kwak Y."/>
            <person name="Shin J.-H."/>
        </authorList>
    </citation>
    <scope>NUCLEOTIDE SEQUENCE [LARGE SCALE GENOMIC DNA]</scope>
    <source>
        <strain evidence="13">DSM 24997</strain>
    </source>
</reference>
<dbReference type="InterPro" id="IPR022383">
    <property type="entry name" value="Lactate/malate_DH_C"/>
</dbReference>
<feature type="binding site" evidence="7">
    <location>
        <begin position="151"/>
        <end position="154"/>
    </location>
    <ligand>
        <name>substrate</name>
    </ligand>
</feature>
<dbReference type="UniPathway" id="UPA00554">
    <property type="reaction ID" value="UER00611"/>
</dbReference>
<dbReference type="NCBIfam" id="NF000824">
    <property type="entry name" value="PRK00066.1"/>
    <property type="match status" value="1"/>
</dbReference>
<protein>
    <recommendedName>
        <fullName evidence="3 7">L-lactate dehydrogenase</fullName>
        <shortName evidence="7">L-LDH</shortName>
        <ecNumber evidence="3 7">1.1.1.27</ecNumber>
    </recommendedName>
</protein>
<dbReference type="HOGENOM" id="CLU_045401_1_2_9"/>
<dbReference type="InterPro" id="IPR011304">
    <property type="entry name" value="L-lactate_DH"/>
</dbReference>
<feature type="binding site" evidence="7">
    <location>
        <begin position="123"/>
        <end position="126"/>
    </location>
    <ligand>
        <name>substrate</name>
    </ligand>
</feature>
<dbReference type="EMBL" id="CP011058">
    <property type="protein sequence ID" value="AJY74622.1"/>
    <property type="molecule type" value="Genomic_DNA"/>
</dbReference>
<feature type="binding site" evidence="7">
    <location>
        <position position="91"/>
    </location>
    <ligand>
        <name>substrate</name>
    </ligand>
</feature>
<feature type="binding site" evidence="7">
    <location>
        <position position="146"/>
    </location>
    <ligand>
        <name>NAD(+)</name>
        <dbReference type="ChEBI" id="CHEBI:57540"/>
    </ligand>
</feature>
<dbReference type="OrthoDB" id="9802969at2"/>
<dbReference type="InterPro" id="IPR036291">
    <property type="entry name" value="NAD(P)-bd_dom_sf"/>
</dbReference>
<proteinExistence type="inferred from homology"/>
<organism evidence="12 13">
    <name type="scientific">Paenibacillus beijingensis</name>
    <dbReference type="NCBI Taxonomy" id="1126833"/>
    <lineage>
        <taxon>Bacteria</taxon>
        <taxon>Bacillati</taxon>
        <taxon>Bacillota</taxon>
        <taxon>Bacilli</taxon>
        <taxon>Bacillales</taxon>
        <taxon>Paenibacillaceae</taxon>
        <taxon>Paenibacillus</taxon>
    </lineage>
</organism>
<name>A0A0D5NI40_9BACL</name>
<evidence type="ECO:0000259" key="10">
    <source>
        <dbReference type="Pfam" id="PF00056"/>
    </source>
</evidence>
<dbReference type="HAMAP" id="MF_00488">
    <property type="entry name" value="Lactate_dehydrog"/>
    <property type="match status" value="1"/>
</dbReference>
<comment type="pathway">
    <text evidence="1 7">Fermentation; pyruvate fermentation to lactate; (S)-lactate from pyruvate: step 1/1.</text>
</comment>
<comment type="subcellular location">
    <subcellularLocation>
        <location evidence="7">Cytoplasm</location>
    </subcellularLocation>
</comment>
<dbReference type="GO" id="GO:0006096">
    <property type="term" value="P:glycolytic process"/>
    <property type="evidence" value="ECO:0007669"/>
    <property type="project" value="UniProtKB-UniRule"/>
</dbReference>
<keyword evidence="4 7" id="KW-0560">Oxidoreductase</keyword>
<feature type="domain" description="Lactate/malate dehydrogenase C-terminal" evidence="11">
    <location>
        <begin position="148"/>
        <end position="311"/>
    </location>
</feature>
<evidence type="ECO:0000313" key="12">
    <source>
        <dbReference type="EMBL" id="AJY74622.1"/>
    </source>
</evidence>
<sequence>MGSKVRKVAIVGVGHVGSSCAYAMVNQSVCDEMMLIGRTPQRARAHALDLSHCVDFTHSRTKVYAGTYADCKDMDIVMLCAGGNPVPGGTRLDLLDSAYEIHRDIIGPIMDSGFDGIFIAASNPVDIVTYMVWKLSGLPRGRVIGSGTSIDSSRLKTLLSEYLPVDPRSVQGYVLGEHGESQFPAWSHVTIGGKPILDIVKQHPVRFAHMKLDEIALRTRNSGWEILQGKGSTHFGVAGALTAIARSILNDDHRIMAVSAILDGEYGQREIGIGVPAILSREGIEEVLELNLTEAEKEQFESSCRVIRQAMSRLPQL</sequence>
<gene>
    <name evidence="7 12" type="primary">ldh</name>
    <name evidence="12" type="ORF">VN24_08570</name>
</gene>
<evidence type="ECO:0000256" key="2">
    <source>
        <dbReference type="ARBA" id="ARBA00006054"/>
    </source>
</evidence>
<dbReference type="Pfam" id="PF00056">
    <property type="entry name" value="Ldh_1_N"/>
    <property type="match status" value="1"/>
</dbReference>
<comment type="caution">
    <text evidence="7">Lacks conserved residue(s) required for the propagation of feature annotation.</text>
</comment>